<gene>
    <name evidence="1" type="ORF">AFUS01_LOCUS10029</name>
</gene>
<comment type="caution">
    <text evidence="1">The sequence shown here is derived from an EMBL/GenBank/DDBJ whole genome shotgun (WGS) entry which is preliminary data.</text>
</comment>
<sequence>MFNGQLFAKKKPPKFCLTKQLLMALDDSLPIVEFLLQIARQYLQESKGSLTNPGEIFSDLYKVSGSISNFNLRRRSALNVQQAMMLRNDYV</sequence>
<proteinExistence type="predicted"/>
<accession>A0A8J2NTQ5</accession>
<reference evidence="1" key="1">
    <citation type="submission" date="2021-06" db="EMBL/GenBank/DDBJ databases">
        <authorList>
            <person name="Hodson N. C."/>
            <person name="Mongue J. A."/>
            <person name="Jaron S. K."/>
        </authorList>
    </citation>
    <scope>NUCLEOTIDE SEQUENCE</scope>
</reference>
<dbReference type="Proteomes" id="UP000708208">
    <property type="component" value="Unassembled WGS sequence"/>
</dbReference>
<evidence type="ECO:0000313" key="1">
    <source>
        <dbReference type="EMBL" id="CAG7720768.1"/>
    </source>
</evidence>
<keyword evidence="2" id="KW-1185">Reference proteome</keyword>
<dbReference type="AlphaFoldDB" id="A0A8J2NTQ5"/>
<name>A0A8J2NTQ5_9HEXA</name>
<evidence type="ECO:0000313" key="2">
    <source>
        <dbReference type="Proteomes" id="UP000708208"/>
    </source>
</evidence>
<dbReference type="EMBL" id="CAJVCH010073636">
    <property type="protein sequence ID" value="CAG7720768.1"/>
    <property type="molecule type" value="Genomic_DNA"/>
</dbReference>
<protein>
    <submittedName>
        <fullName evidence="1">Uncharacterized protein</fullName>
    </submittedName>
</protein>
<organism evidence="1 2">
    <name type="scientific">Allacma fusca</name>
    <dbReference type="NCBI Taxonomy" id="39272"/>
    <lineage>
        <taxon>Eukaryota</taxon>
        <taxon>Metazoa</taxon>
        <taxon>Ecdysozoa</taxon>
        <taxon>Arthropoda</taxon>
        <taxon>Hexapoda</taxon>
        <taxon>Collembola</taxon>
        <taxon>Symphypleona</taxon>
        <taxon>Sminthuridae</taxon>
        <taxon>Allacma</taxon>
    </lineage>
</organism>